<dbReference type="CDD" id="cd24048">
    <property type="entry name" value="ASKHA_NBD_FtsA"/>
    <property type="match status" value="1"/>
</dbReference>
<keyword evidence="3 5" id="KW-0472">Membrane</keyword>
<evidence type="ECO:0000256" key="4">
    <source>
        <dbReference type="ARBA" id="ARBA00023306"/>
    </source>
</evidence>
<dbReference type="PANTHER" id="PTHR32432">
    <property type="entry name" value="CELL DIVISION PROTEIN FTSA-RELATED"/>
    <property type="match status" value="1"/>
</dbReference>
<protein>
    <recommendedName>
        <fullName evidence="5 6">Cell division protein FtsA</fullName>
    </recommendedName>
</protein>
<dbReference type="Pfam" id="PF14450">
    <property type="entry name" value="FtsA"/>
    <property type="match status" value="1"/>
</dbReference>
<evidence type="ECO:0000313" key="9">
    <source>
        <dbReference type="Proteomes" id="UP000231282"/>
    </source>
</evidence>
<evidence type="ECO:0000313" key="8">
    <source>
        <dbReference type="EMBL" id="PIS14985.1"/>
    </source>
</evidence>
<dbReference type="GO" id="GO:0009898">
    <property type="term" value="C:cytoplasmic side of plasma membrane"/>
    <property type="evidence" value="ECO:0007669"/>
    <property type="project" value="UniProtKB-UniRule"/>
</dbReference>
<dbReference type="InterPro" id="IPR020823">
    <property type="entry name" value="Cell_div_FtsA"/>
</dbReference>
<dbReference type="PANTHER" id="PTHR32432:SF4">
    <property type="entry name" value="CELL DIVISION PROTEIN FTSA"/>
    <property type="match status" value="1"/>
</dbReference>
<evidence type="ECO:0000256" key="1">
    <source>
        <dbReference type="ARBA" id="ARBA00022475"/>
    </source>
</evidence>
<keyword evidence="2 5" id="KW-0132">Cell division</keyword>
<comment type="subunit">
    <text evidence="5">Self-interacts. Interacts with FtsZ.</text>
</comment>
<proteinExistence type="inferred from homology"/>
<dbReference type="Gene3D" id="3.30.420.40">
    <property type="match status" value="1"/>
</dbReference>
<comment type="subcellular location">
    <subcellularLocation>
        <location evidence="5">Cell membrane</location>
        <topology evidence="5">Peripheral membrane protein</topology>
        <orientation evidence="5">Cytoplasmic side</orientation>
    </subcellularLocation>
    <text evidence="5">Localizes to the Z ring in an FtsZ-dependent manner. Targeted to the membrane through a conserved C-terminal amphipathic helix.</text>
</comment>
<dbReference type="Pfam" id="PF02491">
    <property type="entry name" value="SHS2_FTSA"/>
    <property type="match status" value="1"/>
</dbReference>
<dbReference type="InterPro" id="IPR050696">
    <property type="entry name" value="FtsA/MreB"/>
</dbReference>
<dbReference type="SUPFAM" id="SSF53067">
    <property type="entry name" value="Actin-like ATPase domain"/>
    <property type="match status" value="2"/>
</dbReference>
<comment type="function">
    <text evidence="5 6">Cell division protein that is involved in the assembly of the Z ring. May serve as a membrane anchor for the Z ring.</text>
</comment>
<organism evidence="8 9">
    <name type="scientific">Candidatus Shapirobacteria bacterium CG09_land_8_20_14_0_10_38_17</name>
    <dbReference type="NCBI Taxonomy" id="1974884"/>
    <lineage>
        <taxon>Bacteria</taxon>
        <taxon>Candidatus Shapironibacteriota</taxon>
    </lineage>
</organism>
<accession>A0A2H0WQU2</accession>
<dbReference type="Gene3D" id="3.30.1490.110">
    <property type="match status" value="1"/>
</dbReference>
<dbReference type="HAMAP" id="MF_02033">
    <property type="entry name" value="FtsA"/>
    <property type="match status" value="1"/>
</dbReference>
<feature type="domain" description="SHS2" evidence="7">
    <location>
        <begin position="7"/>
        <end position="195"/>
    </location>
</feature>
<keyword evidence="4 5" id="KW-0131">Cell cycle</keyword>
<dbReference type="InterPro" id="IPR003494">
    <property type="entry name" value="SHS2_FtsA"/>
</dbReference>
<name>A0A2H0WQU2_9BACT</name>
<dbReference type="NCBIfam" id="TIGR01174">
    <property type="entry name" value="ftsA"/>
    <property type="match status" value="1"/>
</dbReference>
<dbReference type="EMBL" id="PEZH01000047">
    <property type="protein sequence ID" value="PIS14985.1"/>
    <property type="molecule type" value="Genomic_DNA"/>
</dbReference>
<dbReference type="SMART" id="SM00842">
    <property type="entry name" value="FtsA"/>
    <property type="match status" value="1"/>
</dbReference>
<dbReference type="GO" id="GO:0043093">
    <property type="term" value="P:FtsZ-dependent cytokinesis"/>
    <property type="evidence" value="ECO:0007669"/>
    <property type="project" value="UniProtKB-UniRule"/>
</dbReference>
<comment type="caution">
    <text evidence="8">The sequence shown here is derived from an EMBL/GenBank/DDBJ whole genome shotgun (WGS) entry which is preliminary data.</text>
</comment>
<comment type="similarity">
    <text evidence="5 6">Belongs to the FtsA/MreB family.</text>
</comment>
<gene>
    <name evidence="5 8" type="primary">ftsA</name>
    <name evidence="8" type="ORF">COT63_02375</name>
</gene>
<evidence type="ECO:0000259" key="7">
    <source>
        <dbReference type="SMART" id="SM00842"/>
    </source>
</evidence>
<evidence type="ECO:0000256" key="2">
    <source>
        <dbReference type="ARBA" id="ARBA00022618"/>
    </source>
</evidence>
<dbReference type="GO" id="GO:0032153">
    <property type="term" value="C:cell division site"/>
    <property type="evidence" value="ECO:0007669"/>
    <property type="project" value="UniProtKB-UniRule"/>
</dbReference>
<evidence type="ECO:0000256" key="6">
    <source>
        <dbReference type="PIRNR" id="PIRNR003101"/>
    </source>
</evidence>
<dbReference type="AlphaFoldDB" id="A0A2H0WQU2"/>
<dbReference type="PIRSF" id="PIRSF003101">
    <property type="entry name" value="FtsA"/>
    <property type="match status" value="1"/>
</dbReference>
<sequence length="416" mass="44814">MNRNKTIAALDIGSSKIATLIAQVSEEGNINIIGSSSLPSRGIKRGQIIDIEEATEAIIASAEAAERMAGYNLGHIFVSVGGTHIISQNSRGVVAVANSGNEIVENDIHRVLEAAQAISLPALREILHVISRLYTVDSQEGIADPIGMSGIRLEVETHIITASSTAIHNLQKCVNEVGANIDGIVFDALASANAVLTPTEKELGVTLIDIGGGTTSIIIFNEGSPIFSLVLPMGAQNITNDLAIGLRLSIEEAEKLKLALNQKTEDLKEIDFKKLGIENKDQKITKKMVVEEIIKPRLEELFGMISDEIRRNDFSDIAPAGVVLTGGGAQTISAVETCRRVMALPVRIGIPKGVTGLVDDILSPEFATTIGLILWEKQDTLKEQSFSFDKVKKRLPNLPIRSTLEKTIKFIKSFLP</sequence>
<reference evidence="9" key="1">
    <citation type="submission" date="2017-09" db="EMBL/GenBank/DDBJ databases">
        <title>Depth-based differentiation of microbial function through sediment-hosted aquifers and enrichment of novel symbionts in the deep terrestrial subsurface.</title>
        <authorList>
            <person name="Probst A.J."/>
            <person name="Ladd B."/>
            <person name="Jarett J.K."/>
            <person name="Geller-Mcgrath D.E."/>
            <person name="Sieber C.M.K."/>
            <person name="Emerson J.B."/>
            <person name="Anantharaman K."/>
            <person name="Thomas B.C."/>
            <person name="Malmstrom R."/>
            <person name="Stieglmeier M."/>
            <person name="Klingl A."/>
            <person name="Woyke T."/>
            <person name="Ryan C.M."/>
            <person name="Banfield J.F."/>
        </authorList>
    </citation>
    <scope>NUCLEOTIDE SEQUENCE [LARGE SCALE GENOMIC DNA]</scope>
</reference>
<evidence type="ECO:0000256" key="3">
    <source>
        <dbReference type="ARBA" id="ARBA00023136"/>
    </source>
</evidence>
<dbReference type="Proteomes" id="UP000231282">
    <property type="component" value="Unassembled WGS sequence"/>
</dbReference>
<dbReference type="InterPro" id="IPR043129">
    <property type="entry name" value="ATPase_NBD"/>
</dbReference>
<evidence type="ECO:0000256" key="5">
    <source>
        <dbReference type="HAMAP-Rule" id="MF_02033"/>
    </source>
</evidence>
<keyword evidence="1 5" id="KW-1003">Cell membrane</keyword>